<dbReference type="RefSeq" id="WP_109920838.1">
    <property type="nucleotide sequence ID" value="NZ_QGLF01000002.1"/>
</dbReference>
<dbReference type="AlphaFoldDB" id="A0A317EA60"/>
<comment type="caution">
    <text evidence="1">The sequence shown here is derived from an EMBL/GenBank/DDBJ whole genome shotgun (WGS) entry which is preliminary data.</text>
</comment>
<reference evidence="2" key="1">
    <citation type="submission" date="2018-05" db="EMBL/GenBank/DDBJ databases">
        <title>Zavarzinia sp. HR-AS.</title>
        <authorList>
            <person name="Lee Y."/>
            <person name="Jeon C.O."/>
        </authorList>
    </citation>
    <scope>NUCLEOTIDE SEQUENCE [LARGE SCALE GENOMIC DNA]</scope>
    <source>
        <strain evidence="2">DSM 1231</strain>
    </source>
</reference>
<name>A0A317EA60_9PROT</name>
<proteinExistence type="predicted"/>
<protein>
    <submittedName>
        <fullName evidence="1">Uncharacterized protein</fullName>
    </submittedName>
</protein>
<evidence type="ECO:0000313" key="1">
    <source>
        <dbReference type="EMBL" id="PWR22193.1"/>
    </source>
</evidence>
<dbReference type="EMBL" id="QGLF01000002">
    <property type="protein sequence ID" value="PWR22193.1"/>
    <property type="molecule type" value="Genomic_DNA"/>
</dbReference>
<gene>
    <name evidence="1" type="ORF">DKG75_09510</name>
</gene>
<dbReference type="Proteomes" id="UP000246077">
    <property type="component" value="Unassembled WGS sequence"/>
</dbReference>
<accession>A0A317EA60</accession>
<sequence>MASKLPAVRLNTIGQIEEHGYALRLDCPSCARGADVDLPALLRQLGRDFTLPELRRHAACPHCGGAVTLTMRLEAAGTRPDGHPMAIRLKPRR</sequence>
<keyword evidence="2" id="KW-1185">Reference proteome</keyword>
<dbReference type="OrthoDB" id="8396229at2"/>
<evidence type="ECO:0000313" key="2">
    <source>
        <dbReference type="Proteomes" id="UP000246077"/>
    </source>
</evidence>
<organism evidence="1 2">
    <name type="scientific">Zavarzinia compransoris</name>
    <dbReference type="NCBI Taxonomy" id="1264899"/>
    <lineage>
        <taxon>Bacteria</taxon>
        <taxon>Pseudomonadati</taxon>
        <taxon>Pseudomonadota</taxon>
        <taxon>Alphaproteobacteria</taxon>
        <taxon>Rhodospirillales</taxon>
        <taxon>Zavarziniaceae</taxon>
        <taxon>Zavarzinia</taxon>
    </lineage>
</organism>